<sequence>MIPVHIGAMNASLAICQYYCDYFHRSYLETRPPIFPNQNGSSSLDWDAMTSWRPELPKGSGQPQPPIGMDSYASVLQYISAKG</sequence>
<accession>A0A915KLL9</accession>
<reference evidence="2" key="1">
    <citation type="submission" date="2022-11" db="UniProtKB">
        <authorList>
            <consortium name="WormBaseParasite"/>
        </authorList>
    </citation>
    <scope>IDENTIFICATION</scope>
</reference>
<proteinExistence type="predicted"/>
<evidence type="ECO:0000313" key="1">
    <source>
        <dbReference type="Proteomes" id="UP000887565"/>
    </source>
</evidence>
<name>A0A915KLL9_ROMCU</name>
<organism evidence="1 2">
    <name type="scientific">Romanomermis culicivorax</name>
    <name type="common">Nematode worm</name>
    <dbReference type="NCBI Taxonomy" id="13658"/>
    <lineage>
        <taxon>Eukaryota</taxon>
        <taxon>Metazoa</taxon>
        <taxon>Ecdysozoa</taxon>
        <taxon>Nematoda</taxon>
        <taxon>Enoplea</taxon>
        <taxon>Dorylaimia</taxon>
        <taxon>Mermithida</taxon>
        <taxon>Mermithoidea</taxon>
        <taxon>Mermithidae</taxon>
        <taxon>Romanomermis</taxon>
    </lineage>
</organism>
<dbReference type="Proteomes" id="UP000887565">
    <property type="component" value="Unplaced"/>
</dbReference>
<protein>
    <submittedName>
        <fullName evidence="2">Uncharacterized protein</fullName>
    </submittedName>
</protein>
<evidence type="ECO:0000313" key="2">
    <source>
        <dbReference type="WBParaSite" id="nRc.2.0.1.t38923-RA"/>
    </source>
</evidence>
<dbReference type="WBParaSite" id="nRc.2.0.1.t38923-RA">
    <property type="protein sequence ID" value="nRc.2.0.1.t38923-RA"/>
    <property type="gene ID" value="nRc.2.0.1.g38923"/>
</dbReference>
<keyword evidence="1" id="KW-1185">Reference proteome</keyword>
<dbReference type="AlphaFoldDB" id="A0A915KLL9"/>